<evidence type="ECO:0000313" key="2">
    <source>
        <dbReference type="EMBL" id="MBA8826140.1"/>
    </source>
</evidence>
<dbReference type="RefSeq" id="WP_235987447.1">
    <property type="nucleotide sequence ID" value="NZ_JACGWZ010000005.1"/>
</dbReference>
<dbReference type="AlphaFoldDB" id="A0A839DZ62"/>
<evidence type="ECO:0000313" key="3">
    <source>
        <dbReference type="Proteomes" id="UP000569329"/>
    </source>
</evidence>
<name>A0A839DZ62_9PSEU</name>
<dbReference type="EMBL" id="JACGWZ010000005">
    <property type="protein sequence ID" value="MBA8826140.1"/>
    <property type="molecule type" value="Genomic_DNA"/>
</dbReference>
<sequence length="165" mass="16468">MDTKPTKRNGAAVALTAAAVTGLSVLAAVPAQAAPPRCGADDVTVSTTELPAPVAQERLYELTIRATPGTTCLAGGAPQNMIFYGPSGALPMPVDTPEPGTGEQVVVAAGQPAAVYLSGPKTNGPARATSVSFTLPGDTTPIHIGWVRGGVDGPLRAGTITNPVS</sequence>
<gene>
    <name evidence="2" type="ORF">FHX42_003516</name>
</gene>
<organism evidence="2 3">
    <name type="scientific">Halosaccharopolyspora lacisalsi</name>
    <dbReference type="NCBI Taxonomy" id="1000566"/>
    <lineage>
        <taxon>Bacteria</taxon>
        <taxon>Bacillati</taxon>
        <taxon>Actinomycetota</taxon>
        <taxon>Actinomycetes</taxon>
        <taxon>Pseudonocardiales</taxon>
        <taxon>Pseudonocardiaceae</taxon>
        <taxon>Halosaccharopolyspora</taxon>
    </lineage>
</organism>
<keyword evidence="1" id="KW-0732">Signal</keyword>
<evidence type="ECO:0008006" key="4">
    <source>
        <dbReference type="Google" id="ProtNLM"/>
    </source>
</evidence>
<feature type="signal peptide" evidence="1">
    <location>
        <begin position="1"/>
        <end position="33"/>
    </location>
</feature>
<comment type="caution">
    <text evidence="2">The sequence shown here is derived from an EMBL/GenBank/DDBJ whole genome shotgun (WGS) entry which is preliminary data.</text>
</comment>
<protein>
    <recommendedName>
        <fullName evidence="4">DUF4232 domain-containing protein</fullName>
    </recommendedName>
</protein>
<proteinExistence type="predicted"/>
<keyword evidence="3" id="KW-1185">Reference proteome</keyword>
<reference evidence="2 3" key="1">
    <citation type="submission" date="2020-07" db="EMBL/GenBank/DDBJ databases">
        <title>Sequencing the genomes of 1000 actinobacteria strains.</title>
        <authorList>
            <person name="Klenk H.-P."/>
        </authorList>
    </citation>
    <scope>NUCLEOTIDE SEQUENCE [LARGE SCALE GENOMIC DNA]</scope>
    <source>
        <strain evidence="2 3">DSM 45975</strain>
    </source>
</reference>
<dbReference type="Proteomes" id="UP000569329">
    <property type="component" value="Unassembled WGS sequence"/>
</dbReference>
<feature type="chain" id="PRO_5032402627" description="DUF4232 domain-containing protein" evidence="1">
    <location>
        <begin position="34"/>
        <end position="165"/>
    </location>
</feature>
<evidence type="ECO:0000256" key="1">
    <source>
        <dbReference type="SAM" id="SignalP"/>
    </source>
</evidence>
<accession>A0A839DZ62</accession>